<dbReference type="Pfam" id="PF06940">
    <property type="entry name" value="DUF1287"/>
    <property type="match status" value="1"/>
</dbReference>
<keyword evidence="1" id="KW-0732">Signal</keyword>
<dbReference type="KEGG" id="elut:CKA38_13195"/>
<evidence type="ECO:0000313" key="2">
    <source>
        <dbReference type="EMBL" id="AWI10690.1"/>
    </source>
</evidence>
<reference evidence="2 3" key="1">
    <citation type="journal article" date="2018" name="Syst. Appl. Microbiol.">
        <title>Ereboglobus luteus gen. nov. sp. nov. from cockroach guts, and new insights into the oxygen relationship of the genera Opitutus and Didymococcus (Verrucomicrobia: Opitutaceae).</title>
        <authorList>
            <person name="Tegtmeier D."/>
            <person name="Belitz A."/>
            <person name="Radek R."/>
            <person name="Heimerl T."/>
            <person name="Brune A."/>
        </authorList>
    </citation>
    <scope>NUCLEOTIDE SEQUENCE [LARGE SCALE GENOMIC DNA]</scope>
    <source>
        <strain evidence="2 3">Ho45</strain>
    </source>
</reference>
<feature type="signal peptide" evidence="1">
    <location>
        <begin position="1"/>
        <end position="28"/>
    </location>
</feature>
<dbReference type="InterPro" id="IPR009706">
    <property type="entry name" value="DUF1287"/>
</dbReference>
<proteinExistence type="predicted"/>
<dbReference type="PIRSF" id="PIRSF011444">
    <property type="entry name" value="DUF1287"/>
    <property type="match status" value="1"/>
</dbReference>
<organism evidence="2 3">
    <name type="scientific">Ereboglobus luteus</name>
    <dbReference type="NCBI Taxonomy" id="1796921"/>
    <lineage>
        <taxon>Bacteria</taxon>
        <taxon>Pseudomonadati</taxon>
        <taxon>Verrucomicrobiota</taxon>
        <taxon>Opitutia</taxon>
        <taxon>Opitutales</taxon>
        <taxon>Opitutaceae</taxon>
        <taxon>Ereboglobus</taxon>
    </lineage>
</organism>
<dbReference type="AlphaFoldDB" id="A0A2U8E788"/>
<name>A0A2U8E788_9BACT</name>
<protein>
    <submittedName>
        <fullName evidence="2">DUF1287 domain-containing protein</fullName>
    </submittedName>
</protein>
<sequence>MNITMRDKFLKRTALLFFLLVIAASASAALPKITPSQTIAAARAQIGVTTSYDPAYRKIGYPNGDVPIDTGVCADVIVRALRKQNADLQQLVHEDMRANFSAYPKIWGLRKTDKNIDHRRVPNLCTYFKRAGKSVAVTDKAADYKPGDIVAWNLRPKGSLPHIGIVSDKKAPDGTLLIIHNIGSGTREENILFQYQITGHFRL</sequence>
<evidence type="ECO:0000313" key="3">
    <source>
        <dbReference type="Proteomes" id="UP000244896"/>
    </source>
</evidence>
<feature type="chain" id="PRO_5016003879" evidence="1">
    <location>
        <begin position="29"/>
        <end position="203"/>
    </location>
</feature>
<dbReference type="OrthoDB" id="114026at2"/>
<keyword evidence="3" id="KW-1185">Reference proteome</keyword>
<dbReference type="EMBL" id="CP023004">
    <property type="protein sequence ID" value="AWI10690.1"/>
    <property type="molecule type" value="Genomic_DNA"/>
</dbReference>
<accession>A0A2U8E788</accession>
<gene>
    <name evidence="2" type="ORF">CKA38_13195</name>
</gene>
<evidence type="ECO:0000256" key="1">
    <source>
        <dbReference type="SAM" id="SignalP"/>
    </source>
</evidence>
<dbReference type="Proteomes" id="UP000244896">
    <property type="component" value="Chromosome"/>
</dbReference>